<accession>A0A3P7Y4S6</accession>
<keyword evidence="3" id="KW-1185">Reference proteome</keyword>
<sequence>MGSSLACFSCAGVGSTFSLFGFSEGSTATLSLAWPSPEVDSALPASEFAIIVASFFFLGRKRNLWKRLIVRDFLNSSTWDTFSCAFSFCFFFELLVDWSVSR</sequence>
<keyword evidence="1" id="KW-1133">Transmembrane helix</keyword>
<dbReference type="Proteomes" id="UP000268014">
    <property type="component" value="Unassembled WGS sequence"/>
</dbReference>
<proteinExistence type="predicted"/>
<organism evidence="2 3">
    <name type="scientific">Haemonchus placei</name>
    <name type="common">Barber's pole worm</name>
    <dbReference type="NCBI Taxonomy" id="6290"/>
    <lineage>
        <taxon>Eukaryota</taxon>
        <taxon>Metazoa</taxon>
        <taxon>Ecdysozoa</taxon>
        <taxon>Nematoda</taxon>
        <taxon>Chromadorea</taxon>
        <taxon>Rhabditida</taxon>
        <taxon>Rhabditina</taxon>
        <taxon>Rhabditomorpha</taxon>
        <taxon>Strongyloidea</taxon>
        <taxon>Trichostrongylidae</taxon>
        <taxon>Haemonchus</taxon>
    </lineage>
</organism>
<protein>
    <submittedName>
        <fullName evidence="2">Uncharacterized protein</fullName>
    </submittedName>
</protein>
<dbReference type="AlphaFoldDB" id="A0A3P7Y4S6"/>
<keyword evidence="1" id="KW-0812">Transmembrane</keyword>
<keyword evidence="1" id="KW-0472">Membrane</keyword>
<evidence type="ECO:0000313" key="3">
    <source>
        <dbReference type="Proteomes" id="UP000268014"/>
    </source>
</evidence>
<feature type="transmembrane region" description="Helical" evidence="1">
    <location>
        <begin position="41"/>
        <end position="58"/>
    </location>
</feature>
<dbReference type="EMBL" id="UZAF01016939">
    <property type="protein sequence ID" value="VDO35922.1"/>
    <property type="molecule type" value="Genomic_DNA"/>
</dbReference>
<gene>
    <name evidence="2" type="ORF">HPLM_LOCUS8837</name>
</gene>
<evidence type="ECO:0000313" key="2">
    <source>
        <dbReference type="EMBL" id="VDO35922.1"/>
    </source>
</evidence>
<reference evidence="2 3" key="1">
    <citation type="submission" date="2018-11" db="EMBL/GenBank/DDBJ databases">
        <authorList>
            <consortium name="Pathogen Informatics"/>
        </authorList>
    </citation>
    <scope>NUCLEOTIDE SEQUENCE [LARGE SCALE GENOMIC DNA]</scope>
    <source>
        <strain evidence="2 3">MHpl1</strain>
    </source>
</reference>
<name>A0A3P7Y4S6_HAEPC</name>
<evidence type="ECO:0000256" key="1">
    <source>
        <dbReference type="SAM" id="Phobius"/>
    </source>
</evidence>